<dbReference type="Proteomes" id="UP000276888">
    <property type="component" value="Chromosome"/>
</dbReference>
<keyword evidence="3" id="KW-1185">Reference proteome</keyword>
<name>A0A3S9WAF9_9MICO</name>
<dbReference type="KEGG" id="mlv:CVS47_01695"/>
<dbReference type="Gene3D" id="3.40.250.10">
    <property type="entry name" value="Rhodanese-like domain"/>
    <property type="match status" value="1"/>
</dbReference>
<dbReference type="AlphaFoldDB" id="A0A3S9WAF9"/>
<dbReference type="Pfam" id="PF00581">
    <property type="entry name" value="Rhodanese"/>
    <property type="match status" value="1"/>
</dbReference>
<evidence type="ECO:0000313" key="3">
    <source>
        <dbReference type="Proteomes" id="UP000276888"/>
    </source>
</evidence>
<dbReference type="PANTHER" id="PTHR43268">
    <property type="entry name" value="THIOSULFATE SULFURTRANSFERASE/RHODANESE-LIKE DOMAIN-CONTAINING PROTEIN 2"/>
    <property type="match status" value="1"/>
</dbReference>
<dbReference type="Pfam" id="PF17773">
    <property type="entry name" value="UPF0176_N"/>
    <property type="match status" value="1"/>
</dbReference>
<dbReference type="NCBIfam" id="NF003703">
    <property type="entry name" value="PRK05320.1"/>
    <property type="match status" value="1"/>
</dbReference>
<reference evidence="2 3" key="1">
    <citation type="submission" date="2018-08" db="EMBL/GenBank/DDBJ databases">
        <title>Microbacterium lemovicicum sp. nov., a bacterium isolated from a natural uranium-rich soil.</title>
        <authorList>
            <person name="ORTET P."/>
        </authorList>
    </citation>
    <scope>NUCLEOTIDE SEQUENCE [LARGE SCALE GENOMIC DNA]</scope>
    <source>
        <strain evidence="2 3">Viu22</strain>
    </source>
</reference>
<dbReference type="PROSITE" id="PS50206">
    <property type="entry name" value="RHODANESE_3"/>
    <property type="match status" value="1"/>
</dbReference>
<proteinExistence type="predicted"/>
<dbReference type="InterPro" id="IPR020936">
    <property type="entry name" value="TrhO"/>
</dbReference>
<dbReference type="InterPro" id="IPR001763">
    <property type="entry name" value="Rhodanese-like_dom"/>
</dbReference>
<organism evidence="2 3">
    <name type="scientific">Microbacterium lemovicicum</name>
    <dbReference type="NCBI Taxonomy" id="1072463"/>
    <lineage>
        <taxon>Bacteria</taxon>
        <taxon>Bacillati</taxon>
        <taxon>Actinomycetota</taxon>
        <taxon>Actinomycetes</taxon>
        <taxon>Micrococcales</taxon>
        <taxon>Microbacteriaceae</taxon>
        <taxon>Microbacterium</taxon>
    </lineage>
</organism>
<dbReference type="Gene3D" id="3.30.70.100">
    <property type="match status" value="1"/>
</dbReference>
<evidence type="ECO:0000313" key="2">
    <source>
        <dbReference type="EMBL" id="AZS37070.1"/>
    </source>
</evidence>
<dbReference type="OrthoDB" id="9778326at2"/>
<feature type="domain" description="Rhodanese" evidence="1">
    <location>
        <begin position="129"/>
        <end position="222"/>
    </location>
</feature>
<dbReference type="SUPFAM" id="SSF52821">
    <property type="entry name" value="Rhodanese/Cell cycle control phosphatase"/>
    <property type="match status" value="1"/>
</dbReference>
<dbReference type="EMBL" id="CP031423">
    <property type="protein sequence ID" value="AZS37070.1"/>
    <property type="molecule type" value="Genomic_DNA"/>
</dbReference>
<dbReference type="PANTHER" id="PTHR43268:SF3">
    <property type="entry name" value="RHODANESE-LIKE DOMAIN-CONTAINING PROTEIN 7-RELATED"/>
    <property type="match status" value="1"/>
</dbReference>
<protein>
    <recommendedName>
        <fullName evidence="1">Rhodanese domain-containing protein</fullName>
    </recommendedName>
</protein>
<dbReference type="InterPro" id="IPR040503">
    <property type="entry name" value="TRHO_N"/>
</dbReference>
<accession>A0A3S9WAF9</accession>
<gene>
    <name evidence="2" type="ORF">CVS47_01695</name>
</gene>
<dbReference type="RefSeq" id="WP_127095685.1">
    <property type="nucleotide sequence ID" value="NZ_CP031423.1"/>
</dbReference>
<dbReference type="InterPro" id="IPR036873">
    <property type="entry name" value="Rhodanese-like_dom_sf"/>
</dbReference>
<dbReference type="SMART" id="SM00450">
    <property type="entry name" value="RHOD"/>
    <property type="match status" value="1"/>
</dbReference>
<sequence>MASVLNVSAYLFTPIDEPAALRDRLQSDADAAGVKGTIIVAGEGVNVFLAGAEDAVRGLLAQMTADPRLAGLRAKESWSEEQPFGRMRVRVKREIIRMDRPEVSPADRRAPAVDPVTLRTWLDRGTDDAGREVVMLDTRNAFEVDYGAFRDALDWRIERFTQFPDAAATALADLSGKTVVSYCTGGIRCEKAALHLRDLGVEAYQLDGGILGWFEKVGGEHWDGDCFVFDGREAVSPDLSPRRR</sequence>
<evidence type="ECO:0000259" key="1">
    <source>
        <dbReference type="PROSITE" id="PS50206"/>
    </source>
</evidence>